<dbReference type="EMBL" id="OBMM01000009">
    <property type="protein sequence ID" value="SOC30439.1"/>
    <property type="molecule type" value="Genomic_DNA"/>
</dbReference>
<sequence>MSVRNYLFSGILSLFALVAMSTVFSAAPLRTADAACCVAYESWHVEATVDKAEKSINAEIAMMESSIVEALRQATGQLSGNMKEGLAGNAQIADLADKRDVQRALEKERLDATSASISGASTCNVVTGTVGSQDLEAASKEWAGSVSDLQVAYDAGEAGAATAGKGPAIEARLEMHCRLYATQEDVDRGICKTVASEEDGMAGKDRNVRTLLDAKNSVLSPKEQDAAVVFLNGALNPSPLGAVSSGMMQSENGRAIAAKREDSIKRQSIINNVGTTLASRYVPMDIEVVGTESGKVSAQVLKDWAEATSKLVLGYDPDPDVENFPDGVSYEARMELQSKSWFMNPTWAIANDAATEPTQVLKDMAMMQAFQIYQNYDISKTLRETSLSLATIASILEAGYRQDNNL</sequence>
<reference evidence="2 3" key="1">
    <citation type="submission" date="2017-08" db="EMBL/GenBank/DDBJ databases">
        <authorList>
            <person name="de Groot N.N."/>
        </authorList>
    </citation>
    <scope>NUCLEOTIDE SEQUENCE [LARGE SCALE GENOMIC DNA]</scope>
    <source>
        <strain evidence="2 3">USBA 78</strain>
    </source>
</reference>
<dbReference type="AlphaFoldDB" id="A0A285U260"/>
<organism evidence="2 3">
    <name type="scientific">Thalassospira xiamenensis</name>
    <dbReference type="NCBI Taxonomy" id="220697"/>
    <lineage>
        <taxon>Bacteria</taxon>
        <taxon>Pseudomonadati</taxon>
        <taxon>Pseudomonadota</taxon>
        <taxon>Alphaproteobacteria</taxon>
        <taxon>Rhodospirillales</taxon>
        <taxon>Thalassospiraceae</taxon>
        <taxon>Thalassospira</taxon>
    </lineage>
</organism>
<name>A0A285U260_9PROT</name>
<feature type="chain" id="PRO_5013352495" evidence="1">
    <location>
        <begin position="27"/>
        <end position="406"/>
    </location>
</feature>
<evidence type="ECO:0000313" key="2">
    <source>
        <dbReference type="EMBL" id="SOC30439.1"/>
    </source>
</evidence>
<evidence type="ECO:0000313" key="3">
    <source>
        <dbReference type="Proteomes" id="UP000219068"/>
    </source>
</evidence>
<evidence type="ECO:0000256" key="1">
    <source>
        <dbReference type="SAM" id="SignalP"/>
    </source>
</evidence>
<protein>
    <submittedName>
        <fullName evidence="2">Uncharacterized protein</fullName>
    </submittedName>
</protein>
<dbReference type="RefSeq" id="WP_142994614.1">
    <property type="nucleotide sequence ID" value="NZ_OBMM01000009.1"/>
</dbReference>
<dbReference type="Proteomes" id="UP000219068">
    <property type="component" value="Unassembled WGS sequence"/>
</dbReference>
<proteinExistence type="predicted"/>
<keyword evidence="1" id="KW-0732">Signal</keyword>
<feature type="signal peptide" evidence="1">
    <location>
        <begin position="1"/>
        <end position="26"/>
    </location>
</feature>
<gene>
    <name evidence="2" type="ORF">SAMN05428964_10944</name>
</gene>
<accession>A0A285U260</accession>